<proteinExistence type="predicted"/>
<reference evidence="1" key="1">
    <citation type="journal article" date="2021" name="Proc. Natl. Acad. Sci. U.S.A.">
        <title>A Catalog of Tens of Thousands of Viruses from Human Metagenomes Reveals Hidden Associations with Chronic Diseases.</title>
        <authorList>
            <person name="Tisza M.J."/>
            <person name="Buck C.B."/>
        </authorList>
    </citation>
    <scope>NUCLEOTIDE SEQUENCE</scope>
    <source>
        <strain evidence="1">CtomJ2</strain>
    </source>
</reference>
<name>A0A8S5LKL6_9CAUD</name>
<organism evidence="1">
    <name type="scientific">Siphoviridae sp. ctomJ2</name>
    <dbReference type="NCBI Taxonomy" id="2827593"/>
    <lineage>
        <taxon>Viruses</taxon>
        <taxon>Duplodnaviria</taxon>
        <taxon>Heunggongvirae</taxon>
        <taxon>Uroviricota</taxon>
        <taxon>Caudoviricetes</taxon>
    </lineage>
</organism>
<dbReference type="EMBL" id="BK015864">
    <property type="protein sequence ID" value="DAD70403.1"/>
    <property type="molecule type" value="Genomic_DNA"/>
</dbReference>
<protein>
    <submittedName>
        <fullName evidence="1">Uncharacterized protein</fullName>
    </submittedName>
</protein>
<evidence type="ECO:0000313" key="1">
    <source>
        <dbReference type="EMBL" id="DAD70403.1"/>
    </source>
</evidence>
<sequence length="31" mass="3534">MCENIVDKCTNERYYVLVPSKKASAQMVLTV</sequence>
<accession>A0A8S5LKL6</accession>